<proteinExistence type="predicted"/>
<protein>
    <submittedName>
        <fullName evidence="2">Uncharacterized protein</fullName>
    </submittedName>
</protein>
<dbReference type="AlphaFoldDB" id="A0A1I4DDG6"/>
<sequence length="67" mass="7019">MTSSYWDTETSGQSKGTGSNTGSFNAVGLPTAEFKSGLPSGFDPKVWASNFAINNGYPYLKSVPPAP</sequence>
<reference evidence="2 3" key="1">
    <citation type="submission" date="2016-10" db="EMBL/GenBank/DDBJ databases">
        <authorList>
            <person name="de Groot N.N."/>
        </authorList>
    </citation>
    <scope>NUCLEOTIDE SEQUENCE [LARGE SCALE GENOMIC DNA]</scope>
    <source>
        <strain evidence="2 3">NE2</strain>
    </source>
</reference>
<keyword evidence="3" id="KW-1185">Reference proteome</keyword>
<gene>
    <name evidence="2" type="ORF">SAMN05444581_1534</name>
</gene>
<accession>A0A1I4DDG6</accession>
<feature type="region of interest" description="Disordered" evidence="1">
    <location>
        <begin position="1"/>
        <end position="26"/>
    </location>
</feature>
<evidence type="ECO:0000256" key="1">
    <source>
        <dbReference type="SAM" id="MobiDB-lite"/>
    </source>
</evidence>
<evidence type="ECO:0000313" key="2">
    <source>
        <dbReference type="EMBL" id="SFK91043.1"/>
    </source>
</evidence>
<dbReference type="STRING" id="1612308.SAMN05444581_1534"/>
<evidence type="ECO:0000313" key="3">
    <source>
        <dbReference type="Proteomes" id="UP000198755"/>
    </source>
</evidence>
<feature type="compositionally biased region" description="Polar residues" evidence="1">
    <location>
        <begin position="1"/>
        <end position="24"/>
    </location>
</feature>
<organism evidence="2 3">
    <name type="scientific">Methylocapsa palsarum</name>
    <dbReference type="NCBI Taxonomy" id="1612308"/>
    <lineage>
        <taxon>Bacteria</taxon>
        <taxon>Pseudomonadati</taxon>
        <taxon>Pseudomonadota</taxon>
        <taxon>Alphaproteobacteria</taxon>
        <taxon>Hyphomicrobiales</taxon>
        <taxon>Beijerinckiaceae</taxon>
        <taxon>Methylocapsa</taxon>
    </lineage>
</organism>
<name>A0A1I4DDG6_9HYPH</name>
<dbReference type="Proteomes" id="UP000198755">
    <property type="component" value="Unassembled WGS sequence"/>
</dbReference>
<dbReference type="EMBL" id="FOSN01000053">
    <property type="protein sequence ID" value="SFK91043.1"/>
    <property type="molecule type" value="Genomic_DNA"/>
</dbReference>